<dbReference type="Pfam" id="PF00171">
    <property type="entry name" value="Aldedh"/>
    <property type="match status" value="1"/>
</dbReference>
<evidence type="ECO:0000259" key="2">
    <source>
        <dbReference type="Pfam" id="PF00171"/>
    </source>
</evidence>
<dbReference type="GO" id="GO:0016620">
    <property type="term" value="F:oxidoreductase activity, acting on the aldehyde or oxo group of donors, NAD or NADP as acceptor"/>
    <property type="evidence" value="ECO:0007669"/>
    <property type="project" value="InterPro"/>
</dbReference>
<dbReference type="InterPro" id="IPR016162">
    <property type="entry name" value="Ald_DH_N"/>
</dbReference>
<dbReference type="EMBL" id="VOSW01000072">
    <property type="protein sequence ID" value="KAE8756077.1"/>
    <property type="molecule type" value="Genomic_DNA"/>
</dbReference>
<reference evidence="3 4" key="1">
    <citation type="journal article" date="2020" name="Int. J. Syst. Evol. Microbiol.">
        <title>Paraburkholderia madseniana sp. nov., a phenolic acid-degrading bacterium isolated from acidic forest soil.</title>
        <authorList>
            <person name="Wilhelm R.C."/>
            <person name="Murphy S.J.L."/>
            <person name="Feriancek N.M."/>
            <person name="Karasz D.C."/>
            <person name="DeRito C.M."/>
            <person name="Newman J.D."/>
            <person name="Buckley D.H."/>
        </authorList>
    </citation>
    <scope>NUCLEOTIDE SEQUENCE [LARGE SCALE GENOMIC DNA]</scope>
    <source>
        <strain evidence="3 4">RP11</strain>
    </source>
</reference>
<name>A0A6N6W5X7_9BURK</name>
<protein>
    <submittedName>
        <fullName evidence="3">Aldehyde dehydrogenase family protein</fullName>
    </submittedName>
</protein>
<feature type="non-terminal residue" evidence="3">
    <location>
        <position position="1"/>
    </location>
</feature>
<dbReference type="Proteomes" id="UP000463700">
    <property type="component" value="Unassembled WGS sequence"/>
</dbReference>
<feature type="domain" description="Aldehyde dehydrogenase" evidence="2">
    <location>
        <begin position="1"/>
        <end position="46"/>
    </location>
</feature>
<comment type="caution">
    <text evidence="3">The sequence shown here is derived from an EMBL/GenBank/DDBJ whole genome shotgun (WGS) entry which is preliminary data.</text>
</comment>
<dbReference type="Gene3D" id="3.40.605.10">
    <property type="entry name" value="Aldehyde Dehydrogenase, Chain A, domain 1"/>
    <property type="match status" value="1"/>
</dbReference>
<dbReference type="RefSeq" id="WP_154565442.1">
    <property type="nucleotide sequence ID" value="NZ_VOSW01000072.1"/>
</dbReference>
<evidence type="ECO:0000256" key="1">
    <source>
        <dbReference type="ARBA" id="ARBA00023002"/>
    </source>
</evidence>
<organism evidence="3 4">
    <name type="scientific">Paraburkholderia madseniana</name>
    <dbReference type="NCBI Taxonomy" id="2599607"/>
    <lineage>
        <taxon>Bacteria</taxon>
        <taxon>Pseudomonadati</taxon>
        <taxon>Pseudomonadota</taxon>
        <taxon>Betaproteobacteria</taxon>
        <taxon>Burkholderiales</taxon>
        <taxon>Burkholderiaceae</taxon>
        <taxon>Paraburkholderia</taxon>
    </lineage>
</organism>
<evidence type="ECO:0000313" key="4">
    <source>
        <dbReference type="Proteomes" id="UP000463700"/>
    </source>
</evidence>
<dbReference type="SUPFAM" id="SSF53720">
    <property type="entry name" value="ALDH-like"/>
    <property type="match status" value="1"/>
</dbReference>
<dbReference type="InterPro" id="IPR016161">
    <property type="entry name" value="Ald_DH/histidinol_DH"/>
</dbReference>
<dbReference type="OrthoDB" id="6187633at2"/>
<keyword evidence="1" id="KW-0560">Oxidoreductase</keyword>
<evidence type="ECO:0000313" key="3">
    <source>
        <dbReference type="EMBL" id="KAE8756077.1"/>
    </source>
</evidence>
<gene>
    <name evidence="3" type="ORF">FSO04_31110</name>
</gene>
<dbReference type="AlphaFoldDB" id="A0A6N6W5X7"/>
<dbReference type="InterPro" id="IPR015590">
    <property type="entry name" value="Aldehyde_DH_dom"/>
</dbReference>
<accession>A0A6N6W5X7</accession>
<proteinExistence type="predicted"/>
<dbReference type="Gene3D" id="3.40.309.10">
    <property type="entry name" value="Aldehyde Dehydrogenase, Chain A, domain 2"/>
    <property type="match status" value="1"/>
</dbReference>
<dbReference type="InterPro" id="IPR016163">
    <property type="entry name" value="Ald_DH_C"/>
</dbReference>
<sequence>MEVGMLWINQPATPWPEMPFGGVKDSGYGSEGGPEAMEGYLVTKAVSVLAV</sequence>